<comment type="caution">
    <text evidence="1">The sequence shown here is derived from an EMBL/GenBank/DDBJ whole genome shotgun (WGS) entry which is preliminary data.</text>
</comment>
<organism evidence="1">
    <name type="scientific">marine sediment metagenome</name>
    <dbReference type="NCBI Taxonomy" id="412755"/>
    <lineage>
        <taxon>unclassified sequences</taxon>
        <taxon>metagenomes</taxon>
        <taxon>ecological metagenomes</taxon>
    </lineage>
</organism>
<dbReference type="EMBL" id="LAZR01000631">
    <property type="protein sequence ID" value="KKN62268.1"/>
    <property type="molecule type" value="Genomic_DNA"/>
</dbReference>
<protein>
    <submittedName>
        <fullName evidence="1">Uncharacterized protein</fullName>
    </submittedName>
</protein>
<evidence type="ECO:0000313" key="1">
    <source>
        <dbReference type="EMBL" id="KKN62268.1"/>
    </source>
</evidence>
<dbReference type="AlphaFoldDB" id="A0A0F9V8Y9"/>
<reference evidence="1" key="1">
    <citation type="journal article" date="2015" name="Nature">
        <title>Complex archaea that bridge the gap between prokaryotes and eukaryotes.</title>
        <authorList>
            <person name="Spang A."/>
            <person name="Saw J.H."/>
            <person name="Jorgensen S.L."/>
            <person name="Zaremba-Niedzwiedzka K."/>
            <person name="Martijn J."/>
            <person name="Lind A.E."/>
            <person name="van Eijk R."/>
            <person name="Schleper C."/>
            <person name="Guy L."/>
            <person name="Ettema T.J."/>
        </authorList>
    </citation>
    <scope>NUCLEOTIDE SEQUENCE</scope>
</reference>
<accession>A0A0F9V8Y9</accession>
<gene>
    <name evidence="1" type="ORF">LCGC14_0514050</name>
</gene>
<name>A0A0F9V8Y9_9ZZZZ</name>
<proteinExistence type="predicted"/>
<sequence>MAVEIASVPTENYDEVIEIRVPVRFYWKDGEFDGIEAGPFTESMQEWQEVMFKRCLEAIAPAVEPPDA</sequence>